<protein>
    <submittedName>
        <fullName evidence="1">Uncharacterized protein</fullName>
    </submittedName>
</protein>
<gene>
    <name evidence="1" type="ORF">SMRZ_LOCUS2255</name>
</gene>
<proteinExistence type="predicted"/>
<sequence length="80" mass="10015">MIFLILLTTMKMRKKMTVIAVCYYLHHKLTYEVIRFLLSHLYYLMLYMNVKSYLYPKNVILKIYMKLMFYNHFFHIDMVM</sequence>
<organism evidence="1 2">
    <name type="scientific">Schistosoma margrebowiei</name>
    <dbReference type="NCBI Taxonomy" id="48269"/>
    <lineage>
        <taxon>Eukaryota</taxon>
        <taxon>Metazoa</taxon>
        <taxon>Spiralia</taxon>
        <taxon>Lophotrochozoa</taxon>
        <taxon>Platyhelminthes</taxon>
        <taxon>Trematoda</taxon>
        <taxon>Digenea</taxon>
        <taxon>Strigeidida</taxon>
        <taxon>Schistosomatoidea</taxon>
        <taxon>Schistosomatidae</taxon>
        <taxon>Schistosoma</taxon>
    </lineage>
</organism>
<reference evidence="1 2" key="1">
    <citation type="submission" date="2018-11" db="EMBL/GenBank/DDBJ databases">
        <authorList>
            <consortium name="Pathogen Informatics"/>
        </authorList>
    </citation>
    <scope>NUCLEOTIDE SEQUENCE [LARGE SCALE GENOMIC DNA]</scope>
    <source>
        <strain evidence="1 2">Zambia</strain>
    </source>
</reference>
<dbReference type="EMBL" id="UZAI01000561">
    <property type="protein sequence ID" value="VDO54351.1"/>
    <property type="molecule type" value="Genomic_DNA"/>
</dbReference>
<keyword evidence="2" id="KW-1185">Reference proteome</keyword>
<dbReference type="Proteomes" id="UP000277204">
    <property type="component" value="Unassembled WGS sequence"/>
</dbReference>
<evidence type="ECO:0000313" key="2">
    <source>
        <dbReference type="Proteomes" id="UP000277204"/>
    </source>
</evidence>
<dbReference type="AlphaFoldDB" id="A0A3P7W0W4"/>
<evidence type="ECO:0000313" key="1">
    <source>
        <dbReference type="EMBL" id="VDO54351.1"/>
    </source>
</evidence>
<name>A0A3P7W0W4_9TREM</name>
<accession>A0A3P7W0W4</accession>